<evidence type="ECO:0000256" key="5">
    <source>
        <dbReference type="ARBA" id="ARBA00022984"/>
    </source>
</evidence>
<dbReference type="GO" id="GO:0034204">
    <property type="term" value="P:lipid translocation"/>
    <property type="evidence" value="ECO:0007669"/>
    <property type="project" value="TreeGrafter"/>
</dbReference>
<feature type="transmembrane region" description="Helical" evidence="8">
    <location>
        <begin position="211"/>
        <end position="236"/>
    </location>
</feature>
<keyword evidence="3 8" id="KW-0812">Transmembrane</keyword>
<reference evidence="9 10" key="1">
    <citation type="submission" date="2019-03" db="EMBL/GenBank/DDBJ databases">
        <title>Draft genome sequences of novel Actinobacteria.</title>
        <authorList>
            <person name="Sahin N."/>
            <person name="Ay H."/>
            <person name="Saygin H."/>
        </authorList>
    </citation>
    <scope>NUCLEOTIDE SEQUENCE [LARGE SCALE GENOMIC DNA]</scope>
    <source>
        <strain evidence="9 10">5K548</strain>
    </source>
</reference>
<protein>
    <recommendedName>
        <fullName evidence="11">Peptidoglycan lipid II flippase</fullName>
    </recommendedName>
</protein>
<feature type="transmembrane region" description="Helical" evidence="8">
    <location>
        <begin position="294"/>
        <end position="316"/>
    </location>
</feature>
<evidence type="ECO:0008006" key="11">
    <source>
        <dbReference type="Google" id="ProtNLM"/>
    </source>
</evidence>
<dbReference type="PANTHER" id="PTHR47019">
    <property type="entry name" value="LIPID II FLIPPASE MURJ"/>
    <property type="match status" value="1"/>
</dbReference>
<keyword evidence="7 8" id="KW-0472">Membrane</keyword>
<organism evidence="9 10">
    <name type="scientific">Saccharopolyspora karakumensis</name>
    <dbReference type="NCBI Taxonomy" id="2530386"/>
    <lineage>
        <taxon>Bacteria</taxon>
        <taxon>Bacillati</taxon>
        <taxon>Actinomycetota</taxon>
        <taxon>Actinomycetes</taxon>
        <taxon>Pseudonocardiales</taxon>
        <taxon>Pseudonocardiaceae</taxon>
        <taxon>Saccharopolyspora</taxon>
    </lineage>
</organism>
<keyword evidence="4" id="KW-0133">Cell shape</keyword>
<dbReference type="Pfam" id="PF03023">
    <property type="entry name" value="MurJ"/>
    <property type="match status" value="1"/>
</dbReference>
<dbReference type="Proteomes" id="UP000294723">
    <property type="component" value="Unassembled WGS sequence"/>
</dbReference>
<proteinExistence type="predicted"/>
<gene>
    <name evidence="9" type="ORF">E1202_15050</name>
</gene>
<evidence type="ECO:0000256" key="6">
    <source>
        <dbReference type="ARBA" id="ARBA00022989"/>
    </source>
</evidence>
<feature type="transmembrane region" description="Helical" evidence="8">
    <location>
        <begin position="143"/>
        <end position="167"/>
    </location>
</feature>
<dbReference type="PANTHER" id="PTHR47019:SF1">
    <property type="entry name" value="LIPID II FLIPPASE MURJ"/>
    <property type="match status" value="1"/>
</dbReference>
<dbReference type="EMBL" id="SMLA01000019">
    <property type="protein sequence ID" value="TDD88103.1"/>
    <property type="molecule type" value="Genomic_DNA"/>
</dbReference>
<feature type="transmembrane region" description="Helical" evidence="8">
    <location>
        <begin position="374"/>
        <end position="392"/>
    </location>
</feature>
<comment type="caution">
    <text evidence="9">The sequence shown here is derived from an EMBL/GenBank/DDBJ whole genome shotgun (WGS) entry which is preliminary data.</text>
</comment>
<dbReference type="PRINTS" id="PR01806">
    <property type="entry name" value="VIRFACTRMVIN"/>
</dbReference>
<feature type="transmembrane region" description="Helical" evidence="8">
    <location>
        <begin position="36"/>
        <end position="55"/>
    </location>
</feature>
<evidence type="ECO:0000256" key="7">
    <source>
        <dbReference type="ARBA" id="ARBA00023136"/>
    </source>
</evidence>
<feature type="transmembrane region" description="Helical" evidence="8">
    <location>
        <begin position="94"/>
        <end position="123"/>
    </location>
</feature>
<evidence type="ECO:0000256" key="3">
    <source>
        <dbReference type="ARBA" id="ARBA00022692"/>
    </source>
</evidence>
<evidence type="ECO:0000256" key="4">
    <source>
        <dbReference type="ARBA" id="ARBA00022960"/>
    </source>
</evidence>
<feature type="transmembrane region" description="Helical" evidence="8">
    <location>
        <begin position="174"/>
        <end position="199"/>
    </location>
</feature>
<feature type="transmembrane region" description="Helical" evidence="8">
    <location>
        <begin position="413"/>
        <end position="432"/>
    </location>
</feature>
<evidence type="ECO:0000256" key="2">
    <source>
        <dbReference type="ARBA" id="ARBA00022475"/>
    </source>
</evidence>
<sequence length="537" mass="55011">MLRSRPLGPFVTVAARRSAVVASWTLISRATGLGRVVVIGAVLGPTFFANTFIATNVVPNIVFSAVAGQALGLVVVPAVVSASSRGPRGPRGHAAELLGGVGACLLTAAGAVTALLILASPLLAWSLTFGIDDPVVGQQAQRIAVLLILLVSPQVMLYTLAALAAAAQQAQERFVLAAAAPAVENVILIVIVVVAGVTWGTGHEVGGVPHGFLLTLGVGSTAAVVVHTGLQLYGAARCGLAVRPFRRWWREPGALRVARRLRGSLAVPAAPMIGMYALLIVAATVPGGVVVVQLAYAIFQFPIALGARAVSIAVLPDMSGSYERGDRAAFAASWRQALTYATVTGLPAAVLLLVLGESVAHVLASGEMRSPDVIARFAACITVVAVAQLAAGMHQIGRQGLFARIDVAGPRNASLALLIMTVTIAALALLVTPGTMRLVILCVALLLGELAGAVITLVRLWHAIRPEKFADPAHIAVAVIATAAMLPVVGVGWWLLDTNELGTAAEFGVLVACGLLSLAAFTGAARARLLHLSGGAT</sequence>
<keyword evidence="2" id="KW-1003">Cell membrane</keyword>
<feature type="transmembrane region" description="Helical" evidence="8">
    <location>
        <begin position="438"/>
        <end position="461"/>
    </location>
</feature>
<evidence type="ECO:0000313" key="10">
    <source>
        <dbReference type="Proteomes" id="UP000294723"/>
    </source>
</evidence>
<dbReference type="InterPro" id="IPR051050">
    <property type="entry name" value="Lipid_II_flippase_MurJ/MviN"/>
</dbReference>
<evidence type="ECO:0000256" key="1">
    <source>
        <dbReference type="ARBA" id="ARBA00004651"/>
    </source>
</evidence>
<dbReference type="AlphaFoldDB" id="A0A4R5BRM4"/>
<dbReference type="InterPro" id="IPR004268">
    <property type="entry name" value="MurJ"/>
</dbReference>
<comment type="subcellular location">
    <subcellularLocation>
        <location evidence="1">Cell membrane</location>
        <topology evidence="1">Multi-pass membrane protein</topology>
    </subcellularLocation>
</comment>
<keyword evidence="6 8" id="KW-1133">Transmembrane helix</keyword>
<dbReference type="GO" id="GO:0015648">
    <property type="term" value="F:lipid-linked peptidoglycan transporter activity"/>
    <property type="evidence" value="ECO:0007669"/>
    <property type="project" value="TreeGrafter"/>
</dbReference>
<feature type="transmembrane region" description="Helical" evidence="8">
    <location>
        <begin position="61"/>
        <end position="82"/>
    </location>
</feature>
<keyword evidence="5" id="KW-0573">Peptidoglycan synthesis</keyword>
<keyword evidence="10" id="KW-1185">Reference proteome</keyword>
<evidence type="ECO:0000313" key="9">
    <source>
        <dbReference type="EMBL" id="TDD88103.1"/>
    </source>
</evidence>
<dbReference type="GO" id="GO:0008360">
    <property type="term" value="P:regulation of cell shape"/>
    <property type="evidence" value="ECO:0007669"/>
    <property type="project" value="UniProtKB-KW"/>
</dbReference>
<feature type="transmembrane region" description="Helical" evidence="8">
    <location>
        <begin position="507"/>
        <end position="525"/>
    </location>
</feature>
<feature type="transmembrane region" description="Helical" evidence="8">
    <location>
        <begin position="337"/>
        <end position="354"/>
    </location>
</feature>
<feature type="transmembrane region" description="Helical" evidence="8">
    <location>
        <begin position="473"/>
        <end position="495"/>
    </location>
</feature>
<evidence type="ECO:0000256" key="8">
    <source>
        <dbReference type="SAM" id="Phobius"/>
    </source>
</evidence>
<accession>A0A4R5BRM4</accession>
<name>A0A4R5BRM4_9PSEU</name>
<dbReference type="GO" id="GO:0005886">
    <property type="term" value="C:plasma membrane"/>
    <property type="evidence" value="ECO:0007669"/>
    <property type="project" value="UniProtKB-SubCell"/>
</dbReference>
<feature type="transmembrane region" description="Helical" evidence="8">
    <location>
        <begin position="265"/>
        <end position="288"/>
    </location>
</feature>
<dbReference type="GO" id="GO:0009252">
    <property type="term" value="P:peptidoglycan biosynthetic process"/>
    <property type="evidence" value="ECO:0007669"/>
    <property type="project" value="UniProtKB-KW"/>
</dbReference>